<keyword evidence="2" id="KW-1133">Transmembrane helix</keyword>
<keyword evidence="2" id="KW-0812">Transmembrane</keyword>
<organism evidence="3 4">
    <name type="scientific">Methyloceanibacter methanicus</name>
    <dbReference type="NCBI Taxonomy" id="1774968"/>
    <lineage>
        <taxon>Bacteria</taxon>
        <taxon>Pseudomonadati</taxon>
        <taxon>Pseudomonadota</taxon>
        <taxon>Alphaproteobacteria</taxon>
        <taxon>Hyphomicrobiales</taxon>
        <taxon>Hyphomicrobiaceae</taxon>
        <taxon>Methyloceanibacter</taxon>
    </lineage>
</organism>
<feature type="region of interest" description="Disordered" evidence="1">
    <location>
        <begin position="122"/>
        <end position="162"/>
    </location>
</feature>
<evidence type="ECO:0000313" key="4">
    <source>
        <dbReference type="Proteomes" id="UP000094501"/>
    </source>
</evidence>
<evidence type="ECO:0000256" key="2">
    <source>
        <dbReference type="SAM" id="Phobius"/>
    </source>
</evidence>
<evidence type="ECO:0000256" key="1">
    <source>
        <dbReference type="SAM" id="MobiDB-lite"/>
    </source>
</evidence>
<dbReference type="EMBL" id="LPWG01000012">
    <property type="protein sequence ID" value="ODR98813.1"/>
    <property type="molecule type" value="Genomic_DNA"/>
</dbReference>
<keyword evidence="2" id="KW-0472">Membrane</keyword>
<dbReference type="STRING" id="1774968.AUC68_06320"/>
<evidence type="ECO:0000313" key="3">
    <source>
        <dbReference type="EMBL" id="ODR98813.1"/>
    </source>
</evidence>
<protein>
    <submittedName>
        <fullName evidence="3">Uncharacterized protein</fullName>
    </submittedName>
</protein>
<keyword evidence="4" id="KW-1185">Reference proteome</keyword>
<feature type="transmembrane region" description="Helical" evidence="2">
    <location>
        <begin position="91"/>
        <end position="111"/>
    </location>
</feature>
<dbReference type="AlphaFoldDB" id="A0A1E3VZ78"/>
<proteinExistence type="predicted"/>
<comment type="caution">
    <text evidence="3">The sequence shown here is derived from an EMBL/GenBank/DDBJ whole genome shotgun (WGS) entry which is preliminary data.</text>
</comment>
<dbReference type="Proteomes" id="UP000094501">
    <property type="component" value="Unassembled WGS sequence"/>
</dbReference>
<name>A0A1E3VZ78_9HYPH</name>
<gene>
    <name evidence="3" type="ORF">AUC68_06320</name>
</gene>
<accession>A0A1E3VZ78</accession>
<sequence length="162" mass="16908">MAQSFTMTELSDELLVAYVDGQLARKQTRAIDKVLEQDDVLEARVTALKHAHARLEAAFEAILAGEEAEISQATVLPPDDGFWVPWRTFKIAAASAGIVLALAFAALGYGWPVSLPGLGSSPAADIGPVPGTDAAPSTGSAQRAGPAPQVELEVLPEPRPGP</sequence>
<reference evidence="3 4" key="1">
    <citation type="journal article" date="2016" name="Environ. Microbiol.">
        <title>New Methyloceanibacter diversity from North Sea sediments includes methanotroph containing solely the soluble methane monooxygenase.</title>
        <authorList>
            <person name="Vekeman B."/>
            <person name="Kerckhof F.M."/>
            <person name="Cremers G."/>
            <person name="de Vos P."/>
            <person name="Vandamme P."/>
            <person name="Boon N."/>
            <person name="Op den Camp H.J."/>
            <person name="Heylen K."/>
        </authorList>
    </citation>
    <scope>NUCLEOTIDE SEQUENCE [LARGE SCALE GENOMIC DNA]</scope>
    <source>
        <strain evidence="3 4">R-67174</strain>
    </source>
</reference>